<protein>
    <submittedName>
        <fullName evidence="7">ATP-binding cassette domain-containing protein</fullName>
    </submittedName>
</protein>
<dbReference type="InterPro" id="IPR017871">
    <property type="entry name" value="ABC_transporter-like_CS"/>
</dbReference>
<dbReference type="Pfam" id="PF00005">
    <property type="entry name" value="ABC_tran"/>
    <property type="match status" value="1"/>
</dbReference>
<dbReference type="PROSITE" id="PS00211">
    <property type="entry name" value="ABC_TRANSPORTER_1"/>
    <property type="match status" value="1"/>
</dbReference>
<feature type="domain" description="ABC transporter" evidence="6">
    <location>
        <begin position="6"/>
        <end position="237"/>
    </location>
</feature>
<dbReference type="SMART" id="SM00382">
    <property type="entry name" value="AAA"/>
    <property type="match status" value="1"/>
</dbReference>
<dbReference type="EMBL" id="JACEQY010000067">
    <property type="protein sequence ID" value="MBA4866605.1"/>
    <property type="molecule type" value="Genomic_DNA"/>
</dbReference>
<dbReference type="SUPFAM" id="SSF52540">
    <property type="entry name" value="P-loop containing nucleoside triphosphate hydrolases"/>
    <property type="match status" value="1"/>
</dbReference>
<evidence type="ECO:0000313" key="8">
    <source>
        <dbReference type="Proteomes" id="UP000586976"/>
    </source>
</evidence>
<proteinExistence type="inferred from homology"/>
<keyword evidence="2" id="KW-0813">Transport</keyword>
<accession>A0A7W2D8T5</accession>
<dbReference type="PROSITE" id="PS50893">
    <property type="entry name" value="ABC_TRANSPORTER_2"/>
    <property type="match status" value="1"/>
</dbReference>
<dbReference type="GO" id="GO:0016887">
    <property type="term" value="F:ATP hydrolysis activity"/>
    <property type="evidence" value="ECO:0007669"/>
    <property type="project" value="InterPro"/>
</dbReference>
<reference evidence="7 8" key="1">
    <citation type="submission" date="2020-07" db="EMBL/GenBank/DDBJ databases">
        <title>Streptomyces isolated from Indian soil.</title>
        <authorList>
            <person name="Mandal S."/>
            <person name="Maiti P.K."/>
        </authorList>
    </citation>
    <scope>NUCLEOTIDE SEQUENCE [LARGE SCALE GENOMIC DNA]</scope>
    <source>
        <strain evidence="7 8">PSKA54</strain>
    </source>
</reference>
<dbReference type="InterPro" id="IPR003593">
    <property type="entry name" value="AAA+_ATPase"/>
</dbReference>
<dbReference type="Proteomes" id="UP000586976">
    <property type="component" value="Unassembled WGS sequence"/>
</dbReference>
<evidence type="ECO:0000256" key="4">
    <source>
        <dbReference type="ARBA" id="ARBA00022840"/>
    </source>
</evidence>
<dbReference type="PANTHER" id="PTHR43820:SF4">
    <property type="entry name" value="HIGH-AFFINITY BRANCHED-CHAIN AMINO ACID TRANSPORT ATP-BINDING PROTEIN LIVF"/>
    <property type="match status" value="1"/>
</dbReference>
<dbReference type="GO" id="GO:0005524">
    <property type="term" value="F:ATP binding"/>
    <property type="evidence" value="ECO:0007669"/>
    <property type="project" value="UniProtKB-KW"/>
</dbReference>
<organism evidence="7 8">
    <name type="scientific">Streptomyces himalayensis subsp. aureolus</name>
    <dbReference type="NCBI Taxonomy" id="2758039"/>
    <lineage>
        <taxon>Bacteria</taxon>
        <taxon>Bacillati</taxon>
        <taxon>Actinomycetota</taxon>
        <taxon>Actinomycetes</taxon>
        <taxon>Kitasatosporales</taxon>
        <taxon>Streptomycetaceae</taxon>
        <taxon>Streptomyces</taxon>
        <taxon>Streptomyces himalayensis</taxon>
    </lineage>
</organism>
<comment type="similarity">
    <text evidence="1">Belongs to the ABC transporter superfamily.</text>
</comment>
<dbReference type="InterPro" id="IPR027417">
    <property type="entry name" value="P-loop_NTPase"/>
</dbReference>
<dbReference type="InterPro" id="IPR003439">
    <property type="entry name" value="ABC_transporter-like_ATP-bd"/>
</dbReference>
<dbReference type="InterPro" id="IPR052156">
    <property type="entry name" value="BCAA_Transport_ATP-bd_LivF"/>
</dbReference>
<evidence type="ECO:0000256" key="1">
    <source>
        <dbReference type="ARBA" id="ARBA00005417"/>
    </source>
</evidence>
<evidence type="ECO:0000256" key="2">
    <source>
        <dbReference type="ARBA" id="ARBA00022448"/>
    </source>
</evidence>
<keyword evidence="4 7" id="KW-0067">ATP-binding</keyword>
<keyword evidence="3" id="KW-0547">Nucleotide-binding</keyword>
<evidence type="ECO:0000256" key="3">
    <source>
        <dbReference type="ARBA" id="ARBA00022741"/>
    </source>
</evidence>
<dbReference type="GO" id="GO:0015807">
    <property type="term" value="P:L-amino acid transport"/>
    <property type="evidence" value="ECO:0007669"/>
    <property type="project" value="TreeGrafter"/>
</dbReference>
<evidence type="ECO:0000256" key="5">
    <source>
        <dbReference type="ARBA" id="ARBA00022970"/>
    </source>
</evidence>
<sequence>MTDHLLDIAGLSVDRGAGDVLRDVRLGVREGELAVLLGPNGAGKTTLLEAVSGLVRPRTGVVRMSGKNVVGLSRTGRARLGIRHVEQGRTVFADLTVRENLAVVAPARWHTEVLELFPELEKRLHTRAGLLSGGEQQMLVLARALIGSESTRAMPPRLLLLDELSLGLAPVVVSRLLPVVRSLTARGITVLFVEQFATLAVPLADTVHVLDRGSLVFSGTPAELDENPGMLHEAYLAR</sequence>
<dbReference type="PANTHER" id="PTHR43820">
    <property type="entry name" value="HIGH-AFFINITY BRANCHED-CHAIN AMINO ACID TRANSPORT ATP-BINDING PROTEIN LIVF"/>
    <property type="match status" value="1"/>
</dbReference>
<evidence type="ECO:0000313" key="7">
    <source>
        <dbReference type="EMBL" id="MBA4866605.1"/>
    </source>
</evidence>
<dbReference type="AlphaFoldDB" id="A0A7W2D8T5"/>
<dbReference type="GO" id="GO:0015658">
    <property type="term" value="F:branched-chain amino acid transmembrane transporter activity"/>
    <property type="evidence" value="ECO:0007669"/>
    <property type="project" value="TreeGrafter"/>
</dbReference>
<evidence type="ECO:0000259" key="6">
    <source>
        <dbReference type="PROSITE" id="PS50893"/>
    </source>
</evidence>
<comment type="caution">
    <text evidence="7">The sequence shown here is derived from an EMBL/GenBank/DDBJ whole genome shotgun (WGS) entry which is preliminary data.</text>
</comment>
<keyword evidence="8" id="KW-1185">Reference proteome</keyword>
<dbReference type="Gene3D" id="3.40.50.300">
    <property type="entry name" value="P-loop containing nucleotide triphosphate hydrolases"/>
    <property type="match status" value="1"/>
</dbReference>
<dbReference type="RefSeq" id="WP_181867983.1">
    <property type="nucleotide sequence ID" value="NZ_JACEQY010000067.1"/>
</dbReference>
<keyword evidence="5" id="KW-0029">Amino-acid transport</keyword>
<name>A0A7W2D8T5_9ACTN</name>
<gene>
    <name evidence="7" type="ORF">H1V43_35940</name>
</gene>